<dbReference type="AlphaFoldDB" id="A0A8R2JU96"/>
<dbReference type="GO" id="GO:0007165">
    <property type="term" value="P:signal transduction"/>
    <property type="evidence" value="ECO:0007669"/>
    <property type="project" value="UniProtKB-KW"/>
</dbReference>
<proteinExistence type="predicted"/>
<evidence type="ECO:0000313" key="12">
    <source>
        <dbReference type="Proteomes" id="UP000007819"/>
    </source>
</evidence>
<evidence type="ECO:0000256" key="1">
    <source>
        <dbReference type="ARBA" id="ARBA00004141"/>
    </source>
</evidence>
<evidence type="ECO:0000313" key="11">
    <source>
        <dbReference type="EnsemblMetazoa" id="XP_029346487.1"/>
    </source>
</evidence>
<dbReference type="GeneID" id="107884817"/>
<evidence type="ECO:0000256" key="6">
    <source>
        <dbReference type="ARBA" id="ARBA00023136"/>
    </source>
</evidence>
<keyword evidence="7" id="KW-0675">Receptor</keyword>
<feature type="signal peptide" evidence="10">
    <location>
        <begin position="1"/>
        <end position="19"/>
    </location>
</feature>
<evidence type="ECO:0000256" key="7">
    <source>
        <dbReference type="ARBA" id="ARBA00023170"/>
    </source>
</evidence>
<accession>A0A8R2JU96</accession>
<evidence type="ECO:0000256" key="9">
    <source>
        <dbReference type="SAM" id="Phobius"/>
    </source>
</evidence>
<evidence type="ECO:0000256" key="8">
    <source>
        <dbReference type="ARBA" id="ARBA00023224"/>
    </source>
</evidence>
<keyword evidence="2" id="KW-0716">Sensory transduction</keyword>
<keyword evidence="3 9" id="KW-0812">Transmembrane</keyword>
<dbReference type="InterPro" id="IPR004117">
    <property type="entry name" value="7tm6_olfct_rcpt"/>
</dbReference>
<reference evidence="12" key="1">
    <citation type="submission" date="2010-06" db="EMBL/GenBank/DDBJ databases">
        <authorList>
            <person name="Jiang H."/>
            <person name="Abraham K."/>
            <person name="Ali S."/>
            <person name="Alsbrooks S.L."/>
            <person name="Anim B.N."/>
            <person name="Anosike U.S."/>
            <person name="Attaway T."/>
            <person name="Bandaranaike D.P."/>
            <person name="Battles P.K."/>
            <person name="Bell S.N."/>
            <person name="Bell A.V."/>
            <person name="Beltran B."/>
            <person name="Bickham C."/>
            <person name="Bustamante Y."/>
            <person name="Caleb T."/>
            <person name="Canada A."/>
            <person name="Cardenas V."/>
            <person name="Carter K."/>
            <person name="Chacko J."/>
            <person name="Chandrabose M.N."/>
            <person name="Chavez D."/>
            <person name="Chavez A."/>
            <person name="Chen L."/>
            <person name="Chu H.-S."/>
            <person name="Claassen K.J."/>
            <person name="Cockrell R."/>
            <person name="Collins M."/>
            <person name="Cooper J.A."/>
            <person name="Cree A."/>
            <person name="Curry S.M."/>
            <person name="Da Y."/>
            <person name="Dao M.D."/>
            <person name="Das B."/>
            <person name="Davila M.-L."/>
            <person name="Davy-Carroll L."/>
            <person name="Denson S."/>
            <person name="Dinh H."/>
            <person name="Ebong V.E."/>
            <person name="Edwards J.R."/>
            <person name="Egan A."/>
            <person name="El-Daye J."/>
            <person name="Escobedo L."/>
            <person name="Fernandez S."/>
            <person name="Fernando P.R."/>
            <person name="Flagg N."/>
            <person name="Forbes L.D."/>
            <person name="Fowler R.G."/>
            <person name="Fu Q."/>
            <person name="Gabisi R.A."/>
            <person name="Ganer J."/>
            <person name="Garbino Pronczuk A."/>
            <person name="Garcia R.M."/>
            <person name="Garner T."/>
            <person name="Garrett T.E."/>
            <person name="Gonzalez D.A."/>
            <person name="Hamid H."/>
            <person name="Hawkins E.S."/>
            <person name="Hirani K."/>
            <person name="Hogues M.E."/>
            <person name="Hollins B."/>
            <person name="Hsiao C.-H."/>
            <person name="Jabil R."/>
            <person name="James M.L."/>
            <person name="Jhangiani S.N."/>
            <person name="Johnson B."/>
            <person name="Johnson Q."/>
            <person name="Joshi V."/>
            <person name="Kalu J.B."/>
            <person name="Kam C."/>
            <person name="Kashfia A."/>
            <person name="Keebler J."/>
            <person name="Kisamo H."/>
            <person name="Kovar C.L."/>
            <person name="Lago L.A."/>
            <person name="Lai C.-Y."/>
            <person name="Laidlaw J."/>
            <person name="Lara F."/>
            <person name="Le T.-K."/>
            <person name="Lee S.L."/>
            <person name="Legall F.H."/>
            <person name="Lemon S.J."/>
            <person name="Lewis L.R."/>
            <person name="Li B."/>
            <person name="Liu Y."/>
            <person name="Liu Y.-S."/>
            <person name="Lopez J."/>
            <person name="Lozado R.J."/>
            <person name="Lu J."/>
            <person name="Madu R.C."/>
            <person name="Maheshwari M."/>
            <person name="Maheshwari R."/>
            <person name="Malloy K."/>
            <person name="Martinez E."/>
            <person name="Mathew T."/>
            <person name="Mercado I.C."/>
            <person name="Mercado C."/>
            <person name="Meyer B."/>
            <person name="Montgomery K."/>
            <person name="Morgan M.B."/>
            <person name="Munidasa M."/>
            <person name="Nazareth L.V."/>
            <person name="Nelson J."/>
            <person name="Ng B.M."/>
            <person name="Nguyen N.B."/>
            <person name="Nguyen P.Q."/>
            <person name="Nguyen T."/>
            <person name="Obregon M."/>
            <person name="Okwuonu G.O."/>
            <person name="Onwere C.G."/>
            <person name="Orozco G."/>
            <person name="Parra A."/>
            <person name="Patel S."/>
            <person name="Patil S."/>
            <person name="Perez A."/>
            <person name="Perez Y."/>
            <person name="Pham C."/>
            <person name="Primus E.L."/>
            <person name="Pu L.-L."/>
            <person name="Puazo M."/>
            <person name="Qin X."/>
            <person name="Quiroz J.B."/>
            <person name="Reese J."/>
            <person name="Richards S."/>
            <person name="Rives C.M."/>
            <person name="Robberts R."/>
            <person name="Ruiz S.J."/>
            <person name="Ruiz M.J."/>
            <person name="Santibanez J."/>
            <person name="Schneider B.W."/>
            <person name="Sisson I."/>
            <person name="Smith M."/>
            <person name="Sodergren E."/>
            <person name="Song X.-Z."/>
            <person name="Song B.B."/>
            <person name="Summersgill H."/>
            <person name="Thelus R."/>
            <person name="Thornton R.D."/>
            <person name="Trejos Z.Y."/>
            <person name="Usmani K."/>
            <person name="Vattathil S."/>
            <person name="Villasana D."/>
            <person name="Walker D.L."/>
            <person name="Wang S."/>
            <person name="Wang K."/>
            <person name="White C.S."/>
            <person name="Williams A.C."/>
            <person name="Williamson J."/>
            <person name="Wilson K."/>
            <person name="Woghiren I.O."/>
            <person name="Woodworth J.R."/>
            <person name="Worley K.C."/>
            <person name="Wright R.A."/>
            <person name="Wu W."/>
            <person name="Young L."/>
            <person name="Zhang L."/>
            <person name="Zhang J."/>
            <person name="Zhu Y."/>
            <person name="Muzny D.M."/>
            <person name="Weinstock G."/>
            <person name="Gibbs R.A."/>
        </authorList>
    </citation>
    <scope>NUCLEOTIDE SEQUENCE [LARGE SCALE GENOMIC DNA]</scope>
    <source>
        <strain evidence="12">LSR1</strain>
    </source>
</reference>
<feature type="transmembrane region" description="Helical" evidence="9">
    <location>
        <begin position="29"/>
        <end position="48"/>
    </location>
</feature>
<keyword evidence="4" id="KW-0552">Olfaction</keyword>
<reference evidence="11" key="2">
    <citation type="submission" date="2022-06" db="UniProtKB">
        <authorList>
            <consortium name="EnsemblMetazoa"/>
        </authorList>
    </citation>
    <scope>IDENTIFICATION</scope>
</reference>
<dbReference type="GO" id="GO:0004984">
    <property type="term" value="F:olfactory receptor activity"/>
    <property type="evidence" value="ECO:0007669"/>
    <property type="project" value="InterPro"/>
</dbReference>
<organism evidence="11 12">
    <name type="scientific">Acyrthosiphon pisum</name>
    <name type="common">Pea aphid</name>
    <dbReference type="NCBI Taxonomy" id="7029"/>
    <lineage>
        <taxon>Eukaryota</taxon>
        <taxon>Metazoa</taxon>
        <taxon>Ecdysozoa</taxon>
        <taxon>Arthropoda</taxon>
        <taxon>Hexapoda</taxon>
        <taxon>Insecta</taxon>
        <taxon>Pterygota</taxon>
        <taxon>Neoptera</taxon>
        <taxon>Paraneoptera</taxon>
        <taxon>Hemiptera</taxon>
        <taxon>Sternorrhyncha</taxon>
        <taxon>Aphidomorpha</taxon>
        <taxon>Aphidoidea</taxon>
        <taxon>Aphididae</taxon>
        <taxon>Macrosiphini</taxon>
        <taxon>Acyrthosiphon</taxon>
    </lineage>
</organism>
<keyword evidence="12" id="KW-1185">Reference proteome</keyword>
<comment type="subcellular location">
    <subcellularLocation>
        <location evidence="1">Membrane</location>
        <topology evidence="1">Multi-pass membrane protein</topology>
    </subcellularLocation>
</comment>
<dbReference type="Proteomes" id="UP000007819">
    <property type="component" value="Chromosome A2"/>
</dbReference>
<evidence type="ECO:0000256" key="5">
    <source>
        <dbReference type="ARBA" id="ARBA00022989"/>
    </source>
</evidence>
<dbReference type="KEGG" id="api:107884817"/>
<evidence type="ECO:0008006" key="13">
    <source>
        <dbReference type="Google" id="ProtNLM"/>
    </source>
</evidence>
<dbReference type="Pfam" id="PF02949">
    <property type="entry name" value="7tm_6"/>
    <property type="match status" value="1"/>
</dbReference>
<dbReference type="GO" id="GO:0005549">
    <property type="term" value="F:odorant binding"/>
    <property type="evidence" value="ECO:0007669"/>
    <property type="project" value="InterPro"/>
</dbReference>
<dbReference type="RefSeq" id="XP_029346487.1">
    <property type="nucleotide sequence ID" value="XM_029490627.1"/>
</dbReference>
<keyword evidence="8" id="KW-0807">Transducer</keyword>
<name>A0A8R2JU96_ACYPI</name>
<evidence type="ECO:0000256" key="2">
    <source>
        <dbReference type="ARBA" id="ARBA00022606"/>
    </source>
</evidence>
<keyword evidence="5 9" id="KW-1133">Transmembrane helix</keyword>
<evidence type="ECO:0000256" key="10">
    <source>
        <dbReference type="SAM" id="SignalP"/>
    </source>
</evidence>
<feature type="chain" id="PRO_5035877935" description="Odorant receptor" evidence="10">
    <location>
        <begin position="20"/>
        <end position="111"/>
    </location>
</feature>
<keyword evidence="10" id="KW-0732">Signal</keyword>
<dbReference type="GO" id="GO:0016020">
    <property type="term" value="C:membrane"/>
    <property type="evidence" value="ECO:0007669"/>
    <property type="project" value="UniProtKB-SubCell"/>
</dbReference>
<evidence type="ECO:0000256" key="4">
    <source>
        <dbReference type="ARBA" id="ARBA00022725"/>
    </source>
</evidence>
<evidence type="ECO:0000256" key="3">
    <source>
        <dbReference type="ARBA" id="ARBA00022692"/>
    </source>
</evidence>
<dbReference type="OrthoDB" id="6619369at2759"/>
<keyword evidence="6 9" id="KW-0472">Membrane</keyword>
<sequence>MSSTCFIIVTYVFIVVCFSKEPNQILTIIKLGSSAIFICGQFFLYCYLLDSMNLKREYVNFALYACDWSKMDIKFKKLLLLTMRMNDANNFIIRASPSKVVNLQMFANVFI</sequence>
<protein>
    <recommendedName>
        <fullName evidence="13">Odorant receptor</fullName>
    </recommendedName>
</protein>
<dbReference type="EnsemblMetazoa" id="XM_029490627.1">
    <property type="protein sequence ID" value="XP_029346487.1"/>
    <property type="gene ID" value="LOC107884817"/>
</dbReference>